<dbReference type="Proteomes" id="UP000663629">
    <property type="component" value="Chromosome 2"/>
</dbReference>
<organism evidence="1 2">
    <name type="scientific">Paracoccus methylovorus</name>
    <dbReference type="NCBI Taxonomy" id="2812658"/>
    <lineage>
        <taxon>Bacteria</taxon>
        <taxon>Pseudomonadati</taxon>
        <taxon>Pseudomonadota</taxon>
        <taxon>Alphaproteobacteria</taxon>
        <taxon>Rhodobacterales</taxon>
        <taxon>Paracoccaceae</taxon>
        <taxon>Paracoccus</taxon>
    </lineage>
</organism>
<protein>
    <submittedName>
        <fullName evidence="1">Uncharacterized protein</fullName>
    </submittedName>
</protein>
<gene>
    <name evidence="1" type="ORF">JWJ88_16390</name>
</gene>
<reference evidence="1 2" key="1">
    <citation type="submission" date="2021-02" db="EMBL/GenBank/DDBJ databases">
        <title>Paracoccus methylovroum sp.nov., a new methanol and methylamine utilizing methylotrophic denitrifer.</title>
        <authorList>
            <person name="Timsy T."/>
            <person name="Behrendt U."/>
            <person name="Ulrich A."/>
            <person name="Spanner T."/>
            <person name="Foesel B.U."/>
            <person name="Horn M.A."/>
            <person name="Kolb S."/>
        </authorList>
    </citation>
    <scope>NUCLEOTIDE SEQUENCE [LARGE SCALE GENOMIC DNA]</scope>
    <source>
        <strain evidence="1 2">H4-D09</strain>
    </source>
</reference>
<proteinExistence type="predicted"/>
<name>A0ABX7JNN9_9RHOB</name>
<dbReference type="RefSeq" id="WP_205296758.1">
    <property type="nucleotide sequence ID" value="NZ_CP070371.1"/>
</dbReference>
<sequence length="136" mass="14543">MPAQLAGVLTGPLHEVAICAEGHARTIWLDAEGNEHSAPQECRDCPLCHMPELAANPELRLPAGSDQWWRHDGQLLAAQVPIVGRAISVWARGPPFSFSAWTVAVPSPASDCLGLGAANPRQPMHGVWATARDTRA</sequence>
<accession>A0ABX7JNN9</accession>
<keyword evidence="2" id="KW-1185">Reference proteome</keyword>
<dbReference type="EMBL" id="CP070371">
    <property type="protein sequence ID" value="QRZ15865.1"/>
    <property type="molecule type" value="Genomic_DNA"/>
</dbReference>
<evidence type="ECO:0000313" key="2">
    <source>
        <dbReference type="Proteomes" id="UP000663629"/>
    </source>
</evidence>
<evidence type="ECO:0000313" key="1">
    <source>
        <dbReference type="EMBL" id="QRZ15865.1"/>
    </source>
</evidence>